<gene>
    <name evidence="4" type="ORF">SI7747_06007838</name>
</gene>
<feature type="domain" description="CUE" evidence="3">
    <location>
        <begin position="82"/>
        <end position="128"/>
    </location>
</feature>
<accession>A0A7I8IV50</accession>
<dbReference type="PROSITE" id="PS51140">
    <property type="entry name" value="CUE"/>
    <property type="match status" value="1"/>
</dbReference>
<dbReference type="PANTHER" id="PTHR31245:SF1">
    <property type="entry name" value="UBIQUITIN SYSTEM COMPONENT CUE PROTEIN"/>
    <property type="match status" value="1"/>
</dbReference>
<keyword evidence="1" id="KW-0175">Coiled coil</keyword>
<dbReference type="Pfam" id="PF02845">
    <property type="entry name" value="CUE"/>
    <property type="match status" value="1"/>
</dbReference>
<reference evidence="4 5" key="1">
    <citation type="submission" date="2019-12" db="EMBL/GenBank/DDBJ databases">
        <authorList>
            <person name="Scholz U."/>
            <person name="Mascher M."/>
            <person name="Fiebig A."/>
        </authorList>
    </citation>
    <scope>NUCLEOTIDE SEQUENCE</scope>
</reference>
<evidence type="ECO:0000313" key="4">
    <source>
        <dbReference type="EMBL" id="CAA2621759.1"/>
    </source>
</evidence>
<keyword evidence="5" id="KW-1185">Reference proteome</keyword>
<dbReference type="AlphaFoldDB" id="A0A7I8IV50"/>
<dbReference type="GO" id="GO:0043130">
    <property type="term" value="F:ubiquitin binding"/>
    <property type="evidence" value="ECO:0007669"/>
    <property type="project" value="InterPro"/>
</dbReference>
<dbReference type="Proteomes" id="UP001189122">
    <property type="component" value="Unassembled WGS sequence"/>
</dbReference>
<sequence length="291" mass="32277">MSAVVLGKRNSSCFFEELNHHPAAGATTVPPSPSASKKARFTSSPSCLSPPRSSPSSVPDSFLSWPSSDCITVVNMSSGAGDSLTLFDHLRSLFPEIEEQVLERELEAYGNDLDSAIKSLEEFRCRSTKENFNSEESAVSETACCLNLPAGGSEWVEQLVREMMNATDINDARARASSVLEVLEKSIMAEATTKAAQSFGEENMILKEQVEGLLRDNNILKRAVAIQHERQRELQMKALQGNQELQHLRELVAQYQQQIQTLEINNYSLSMHLRQAQQGSSMPGRFHPDIF</sequence>
<dbReference type="EMBL" id="CACRZD030000006">
    <property type="protein sequence ID" value="CAA6661443.1"/>
    <property type="molecule type" value="Genomic_DNA"/>
</dbReference>
<dbReference type="InterPro" id="IPR003892">
    <property type="entry name" value="CUE"/>
</dbReference>
<dbReference type="PANTHER" id="PTHR31245">
    <property type="entry name" value="UBIQUITIN SYSTEM COMPONENT CUE PROTEIN"/>
    <property type="match status" value="1"/>
</dbReference>
<name>A0A7I8IV50_SPIIN</name>
<feature type="region of interest" description="Disordered" evidence="2">
    <location>
        <begin position="24"/>
        <end position="58"/>
    </location>
</feature>
<dbReference type="Gene3D" id="1.10.8.10">
    <property type="entry name" value="DNA helicase RuvA subunit, C-terminal domain"/>
    <property type="match status" value="1"/>
</dbReference>
<evidence type="ECO:0000256" key="1">
    <source>
        <dbReference type="SAM" id="Coils"/>
    </source>
</evidence>
<dbReference type="EMBL" id="LR743593">
    <property type="protein sequence ID" value="CAA2621759.1"/>
    <property type="molecule type" value="Genomic_DNA"/>
</dbReference>
<evidence type="ECO:0000313" key="5">
    <source>
        <dbReference type="Proteomes" id="UP001189122"/>
    </source>
</evidence>
<dbReference type="InterPro" id="IPR009060">
    <property type="entry name" value="UBA-like_sf"/>
</dbReference>
<organism evidence="4">
    <name type="scientific">Spirodela intermedia</name>
    <name type="common">Intermediate duckweed</name>
    <dbReference type="NCBI Taxonomy" id="51605"/>
    <lineage>
        <taxon>Eukaryota</taxon>
        <taxon>Viridiplantae</taxon>
        <taxon>Streptophyta</taxon>
        <taxon>Embryophyta</taxon>
        <taxon>Tracheophyta</taxon>
        <taxon>Spermatophyta</taxon>
        <taxon>Magnoliopsida</taxon>
        <taxon>Liliopsida</taxon>
        <taxon>Araceae</taxon>
        <taxon>Lemnoideae</taxon>
        <taxon>Spirodela</taxon>
    </lineage>
</organism>
<proteinExistence type="predicted"/>
<protein>
    <recommendedName>
        <fullName evidence="3">CUE domain-containing protein</fullName>
    </recommendedName>
</protein>
<dbReference type="CDD" id="cd14279">
    <property type="entry name" value="CUE"/>
    <property type="match status" value="1"/>
</dbReference>
<feature type="coiled-coil region" evidence="1">
    <location>
        <begin position="238"/>
        <end position="265"/>
    </location>
</feature>
<evidence type="ECO:0000256" key="2">
    <source>
        <dbReference type="SAM" id="MobiDB-lite"/>
    </source>
</evidence>
<feature type="compositionally biased region" description="Low complexity" evidence="2">
    <location>
        <begin position="43"/>
        <end position="58"/>
    </location>
</feature>
<evidence type="ECO:0000259" key="3">
    <source>
        <dbReference type="PROSITE" id="PS51140"/>
    </source>
</evidence>
<dbReference type="SUPFAM" id="SSF46934">
    <property type="entry name" value="UBA-like"/>
    <property type="match status" value="1"/>
</dbReference>